<name>A0A1D7QUL8_9BACI</name>
<evidence type="ECO:0000313" key="1">
    <source>
        <dbReference type="EMBL" id="AOM82711.1"/>
    </source>
</evidence>
<dbReference type="Proteomes" id="UP000094463">
    <property type="component" value="Chromosome"/>
</dbReference>
<dbReference type="PANTHER" id="PTHR35368:SF1">
    <property type="entry name" value="HYDROPEROXIDE REDUCTASE"/>
    <property type="match status" value="1"/>
</dbReference>
<dbReference type="OrthoDB" id="1433018at2"/>
<dbReference type="InterPro" id="IPR003718">
    <property type="entry name" value="OsmC/Ohr_fam"/>
</dbReference>
<accession>A0A1D7QUL8</accession>
<dbReference type="KEGG" id="bbev:BBEV_1348"/>
<dbReference type="RefSeq" id="WP_069364769.1">
    <property type="nucleotide sequence ID" value="NZ_CP012502.1"/>
</dbReference>
<evidence type="ECO:0000313" key="2">
    <source>
        <dbReference type="Proteomes" id="UP000094463"/>
    </source>
</evidence>
<dbReference type="InterPro" id="IPR015946">
    <property type="entry name" value="KH_dom-like_a/b"/>
</dbReference>
<dbReference type="SUPFAM" id="SSF82784">
    <property type="entry name" value="OsmC-like"/>
    <property type="match status" value="1"/>
</dbReference>
<dbReference type="EMBL" id="CP012502">
    <property type="protein sequence ID" value="AOM82711.1"/>
    <property type="molecule type" value="Genomic_DNA"/>
</dbReference>
<reference evidence="1 2" key="1">
    <citation type="submission" date="2015-08" db="EMBL/GenBank/DDBJ databases">
        <title>The complete genome sequence of Bacillus beveridgei MLTeJB.</title>
        <authorList>
            <person name="Hanson T.E."/>
            <person name="Mesa C."/>
            <person name="Basesman S.M."/>
            <person name="Oremland R.S."/>
        </authorList>
    </citation>
    <scope>NUCLEOTIDE SEQUENCE [LARGE SCALE GENOMIC DNA]</scope>
    <source>
        <strain evidence="1 2">MLTeJB</strain>
    </source>
</reference>
<organism evidence="1 2">
    <name type="scientific">Salisediminibacterium beveridgei</name>
    <dbReference type="NCBI Taxonomy" id="632773"/>
    <lineage>
        <taxon>Bacteria</taxon>
        <taxon>Bacillati</taxon>
        <taxon>Bacillota</taxon>
        <taxon>Bacilli</taxon>
        <taxon>Bacillales</taxon>
        <taxon>Bacillaceae</taxon>
        <taxon>Salisediminibacterium</taxon>
    </lineage>
</organism>
<protein>
    <submittedName>
        <fullName evidence="1">OsmC Family Protein</fullName>
    </submittedName>
</protein>
<dbReference type="InterPro" id="IPR036102">
    <property type="entry name" value="OsmC/Ohrsf"/>
</dbReference>
<dbReference type="InterPro" id="IPR052924">
    <property type="entry name" value="OsmC/Ohr_hydroprdx_reductase"/>
</dbReference>
<dbReference type="PATRIC" id="fig|632773.3.peg.1423"/>
<sequence>MMMFQIKAKSEGLKVEAEAGNHALVLDEGSQMGGKDQGPNPLQTTLSALASCENVTAHMAAKEMNFDLKGIEFDISGKFDPKGFMGDPNVRPYFETVTVNAKVRTSESEERLKELQERVEARCPVYTMMKAADVDLQDTWTIEP</sequence>
<dbReference type="PANTHER" id="PTHR35368">
    <property type="entry name" value="HYDROPEROXIDE REDUCTASE"/>
    <property type="match status" value="1"/>
</dbReference>
<dbReference type="Pfam" id="PF02566">
    <property type="entry name" value="OsmC"/>
    <property type="match status" value="1"/>
</dbReference>
<keyword evidence="2" id="KW-1185">Reference proteome</keyword>
<dbReference type="Gene3D" id="3.30.300.20">
    <property type="match status" value="1"/>
</dbReference>
<dbReference type="AlphaFoldDB" id="A0A1D7QUL8"/>
<proteinExistence type="predicted"/>
<gene>
    <name evidence="1" type="ORF">BBEV_1348</name>
</gene>